<evidence type="ECO:0000256" key="1">
    <source>
        <dbReference type="SAM" id="Coils"/>
    </source>
</evidence>
<feature type="region of interest" description="Disordered" evidence="2">
    <location>
        <begin position="1"/>
        <end position="65"/>
    </location>
</feature>
<keyword evidence="1" id="KW-0175">Coiled coil</keyword>
<evidence type="ECO:0000256" key="2">
    <source>
        <dbReference type="SAM" id="MobiDB-lite"/>
    </source>
</evidence>
<feature type="coiled-coil region" evidence="1">
    <location>
        <begin position="78"/>
        <end position="105"/>
    </location>
</feature>
<name>A0ABT3B159_9CYAN</name>
<keyword evidence="4" id="KW-1185">Reference proteome</keyword>
<dbReference type="Proteomes" id="UP001526143">
    <property type="component" value="Unassembled WGS sequence"/>
</dbReference>
<feature type="compositionally biased region" description="Basic and acidic residues" evidence="2">
    <location>
        <begin position="8"/>
        <end position="22"/>
    </location>
</feature>
<organism evidence="3 4">
    <name type="scientific">Plectonema radiosum NIES-515</name>
    <dbReference type="NCBI Taxonomy" id="2986073"/>
    <lineage>
        <taxon>Bacteria</taxon>
        <taxon>Bacillati</taxon>
        <taxon>Cyanobacteriota</taxon>
        <taxon>Cyanophyceae</taxon>
        <taxon>Oscillatoriophycideae</taxon>
        <taxon>Oscillatoriales</taxon>
        <taxon>Microcoleaceae</taxon>
        <taxon>Plectonema</taxon>
    </lineage>
</organism>
<proteinExistence type="predicted"/>
<accession>A0ABT3B159</accession>
<feature type="compositionally biased region" description="Polar residues" evidence="2">
    <location>
        <begin position="23"/>
        <end position="40"/>
    </location>
</feature>
<sequence>MGSANDSEQGKTKVKEGSKNSKPENNTRSLGTVQSSSSTIRFLKGTDARKNSAQSACSANEGRYSDENLDGGIVSQLRKDAEEQLAFYELQVEKLKVRIQELDSLTDEESE</sequence>
<evidence type="ECO:0000313" key="4">
    <source>
        <dbReference type="Proteomes" id="UP001526143"/>
    </source>
</evidence>
<dbReference type="EMBL" id="JAOWRF010000240">
    <property type="protein sequence ID" value="MCV3215105.1"/>
    <property type="molecule type" value="Genomic_DNA"/>
</dbReference>
<reference evidence="3 4" key="1">
    <citation type="submission" date="2022-10" db="EMBL/GenBank/DDBJ databases">
        <title>Identification of biosynthetic pathway for the production of the potent trypsin inhibitor radiosumin.</title>
        <authorList>
            <person name="Fewer D.P."/>
            <person name="Delbaje E."/>
            <person name="Ouyang X."/>
            <person name="Agostino P.D."/>
            <person name="Wahlsten M."/>
            <person name="Jokela J."/>
            <person name="Permi P."/>
            <person name="Haapaniemi E."/>
            <person name="Koistinen H."/>
        </authorList>
    </citation>
    <scope>NUCLEOTIDE SEQUENCE [LARGE SCALE GENOMIC DNA]</scope>
    <source>
        <strain evidence="3 4">NIES-515</strain>
    </source>
</reference>
<protein>
    <submittedName>
        <fullName evidence="3">Uncharacterized protein</fullName>
    </submittedName>
</protein>
<evidence type="ECO:0000313" key="3">
    <source>
        <dbReference type="EMBL" id="MCV3215105.1"/>
    </source>
</evidence>
<gene>
    <name evidence="3" type="ORF">OGM63_16560</name>
</gene>
<dbReference type="RefSeq" id="WP_263746693.1">
    <property type="nucleotide sequence ID" value="NZ_JAOWRF010000240.1"/>
</dbReference>
<comment type="caution">
    <text evidence="3">The sequence shown here is derived from an EMBL/GenBank/DDBJ whole genome shotgun (WGS) entry which is preliminary data.</text>
</comment>